<protein>
    <submittedName>
        <fullName evidence="3">Tctex-1 family protein</fullName>
    </submittedName>
    <submittedName>
        <fullName evidence="5">Tctex-1_family protein</fullName>
    </submittedName>
</protein>
<dbReference type="InterPro" id="IPR005334">
    <property type="entry name" value="Tctex-1-like"/>
</dbReference>
<evidence type="ECO:0000313" key="6">
    <source>
        <dbReference type="EMBL" id="CAL6078448.1"/>
    </source>
</evidence>
<dbReference type="PANTHER" id="PTHR21255">
    <property type="entry name" value="T-COMPLEX-ASSOCIATED-TESTIS-EXPRESSED 1/ DYNEIN LIGHT CHAIN"/>
    <property type="match status" value="1"/>
</dbReference>
<keyword evidence="9" id="KW-1185">Reference proteome</keyword>
<dbReference type="EMBL" id="CAXDID020000042">
    <property type="protein sequence ID" value="CAL6000878.1"/>
    <property type="molecule type" value="Genomic_DNA"/>
</dbReference>
<comment type="caution">
    <text evidence="3">The sequence shown here is derived from an EMBL/GenBank/DDBJ whole genome shotgun (WGS) entry which is preliminary data.</text>
</comment>
<dbReference type="EMBL" id="CATOUU010000048">
    <property type="protein sequence ID" value="CAI9914336.1"/>
    <property type="molecule type" value="Genomic_DNA"/>
</dbReference>
<dbReference type="GO" id="GO:0005868">
    <property type="term" value="C:cytoplasmic dynein complex"/>
    <property type="evidence" value="ECO:0007669"/>
    <property type="project" value="TreeGrafter"/>
</dbReference>
<dbReference type="EMBL" id="CATOUU010001125">
    <property type="protein sequence ID" value="CAI9973680.1"/>
    <property type="molecule type" value="Genomic_DNA"/>
</dbReference>
<dbReference type="EMBL" id="CAXDID020000334">
    <property type="protein sequence ID" value="CAL6078448.1"/>
    <property type="molecule type" value="Genomic_DNA"/>
</dbReference>
<name>A0AA86RGL6_9EUKA</name>
<evidence type="ECO:0000313" key="4">
    <source>
        <dbReference type="EMBL" id="CAI9973680.1"/>
    </source>
</evidence>
<dbReference type="GO" id="GO:0005737">
    <property type="term" value="C:cytoplasm"/>
    <property type="evidence" value="ECO:0007669"/>
    <property type="project" value="TreeGrafter"/>
</dbReference>
<evidence type="ECO:0000313" key="1">
    <source>
        <dbReference type="EMBL" id="CAI9912461.1"/>
    </source>
</evidence>
<organism evidence="3">
    <name type="scientific">Hexamita inflata</name>
    <dbReference type="NCBI Taxonomy" id="28002"/>
    <lineage>
        <taxon>Eukaryota</taxon>
        <taxon>Metamonada</taxon>
        <taxon>Diplomonadida</taxon>
        <taxon>Hexamitidae</taxon>
        <taxon>Hexamitinae</taxon>
        <taxon>Hexamita</taxon>
    </lineage>
</organism>
<proteinExistence type="predicted"/>
<evidence type="ECO:0000313" key="5">
    <source>
        <dbReference type="EMBL" id="CAL6000878.1"/>
    </source>
</evidence>
<dbReference type="Gene3D" id="3.30.1140.40">
    <property type="entry name" value="Tctex-1"/>
    <property type="match status" value="1"/>
</dbReference>
<evidence type="ECO:0000313" key="3">
    <source>
        <dbReference type="EMBL" id="CAI9972332.1"/>
    </source>
</evidence>
<dbReference type="PANTHER" id="PTHR21255:SF4">
    <property type="entry name" value="DYNEIN LIGHT CHAIN TCTEX-TYPE"/>
    <property type="match status" value="1"/>
</dbReference>
<evidence type="ECO:0000313" key="8">
    <source>
        <dbReference type="EMBL" id="CAL6101047.1"/>
    </source>
</evidence>
<evidence type="ECO:0000313" key="7">
    <source>
        <dbReference type="EMBL" id="CAL6097395.1"/>
    </source>
</evidence>
<evidence type="ECO:0000313" key="2">
    <source>
        <dbReference type="EMBL" id="CAI9914336.1"/>
    </source>
</evidence>
<dbReference type="GO" id="GO:0007018">
    <property type="term" value="P:microtubule-based movement"/>
    <property type="evidence" value="ECO:0007669"/>
    <property type="project" value="TreeGrafter"/>
</dbReference>
<dbReference type="AlphaFoldDB" id="A0AA86RGL6"/>
<dbReference type="EMBL" id="CATOUU010000002">
    <property type="protein sequence ID" value="CAI9912461.1"/>
    <property type="molecule type" value="Genomic_DNA"/>
</dbReference>
<dbReference type="EMBL" id="CATOUU010001105">
    <property type="protein sequence ID" value="CAI9972332.1"/>
    <property type="molecule type" value="Genomic_DNA"/>
</dbReference>
<dbReference type="Proteomes" id="UP001642409">
    <property type="component" value="Unassembled WGS sequence"/>
</dbReference>
<dbReference type="InterPro" id="IPR038586">
    <property type="entry name" value="Tctex-1-like_sf"/>
</dbReference>
<dbReference type="GO" id="GO:0045505">
    <property type="term" value="F:dynein intermediate chain binding"/>
    <property type="evidence" value="ECO:0007669"/>
    <property type="project" value="TreeGrafter"/>
</dbReference>
<reference evidence="5 9" key="2">
    <citation type="submission" date="2024-07" db="EMBL/GenBank/DDBJ databases">
        <authorList>
            <person name="Akdeniz Z."/>
        </authorList>
    </citation>
    <scope>NUCLEOTIDE SEQUENCE [LARGE SCALE GENOMIC DNA]</scope>
</reference>
<dbReference type="EMBL" id="CAXDID020000537">
    <property type="protein sequence ID" value="CAL6101047.1"/>
    <property type="molecule type" value="Genomic_DNA"/>
</dbReference>
<reference evidence="3" key="1">
    <citation type="submission" date="2023-06" db="EMBL/GenBank/DDBJ databases">
        <authorList>
            <person name="Kurt Z."/>
        </authorList>
    </citation>
    <scope>NUCLEOTIDE SEQUENCE</scope>
</reference>
<evidence type="ECO:0000313" key="9">
    <source>
        <dbReference type="Proteomes" id="UP001642409"/>
    </source>
</evidence>
<dbReference type="CDD" id="cd21455">
    <property type="entry name" value="DLC-like_DYNLT1_DYNLT3"/>
    <property type="match status" value="1"/>
</dbReference>
<dbReference type="EMBL" id="CAXDID020000495">
    <property type="protein sequence ID" value="CAL6097395.1"/>
    <property type="molecule type" value="Genomic_DNA"/>
</dbReference>
<dbReference type="Pfam" id="PF03645">
    <property type="entry name" value="Tctex-1"/>
    <property type="match status" value="1"/>
</dbReference>
<gene>
    <name evidence="1" type="ORF">HINF_LOCUS106</name>
    <name evidence="5" type="ORF">HINF_LOCUS16996</name>
    <name evidence="2" type="ORF">HINF_LOCUS1981</name>
    <name evidence="6" type="ORF">HINF_LOCUS58908</name>
    <name evidence="3" type="ORF">HINF_LOCUS59977</name>
    <name evidence="4" type="ORF">HINF_LOCUS61325</name>
    <name evidence="7" type="ORF">HINF_LOCUS68945</name>
    <name evidence="8" type="ORF">HINF_LOCUS70861</name>
</gene>
<sequence>MAEQSMQFPQSLLQQSVKEVVESMLSSVDYDALKVQATTEKLIEEILKKMVGLKIPYKVMASAVIAQKLGAGVHNACSAFWDNTQDGLVMFKYENATLFCVVNVFFAAV</sequence>
<accession>A0AA86RGL6</accession>